<evidence type="ECO:0000313" key="2">
    <source>
        <dbReference type="Proteomes" id="UP001215280"/>
    </source>
</evidence>
<proteinExistence type="predicted"/>
<dbReference type="Proteomes" id="UP001215280">
    <property type="component" value="Unassembled WGS sequence"/>
</dbReference>
<evidence type="ECO:0000313" key="1">
    <source>
        <dbReference type="EMBL" id="KAJ7752227.1"/>
    </source>
</evidence>
<keyword evidence="2" id="KW-1185">Reference proteome</keyword>
<reference evidence="1" key="1">
    <citation type="submission" date="2023-03" db="EMBL/GenBank/DDBJ databases">
        <title>Massive genome expansion in bonnet fungi (Mycena s.s.) driven by repeated elements and novel gene families across ecological guilds.</title>
        <authorList>
            <consortium name="Lawrence Berkeley National Laboratory"/>
            <person name="Harder C.B."/>
            <person name="Miyauchi S."/>
            <person name="Viragh M."/>
            <person name="Kuo A."/>
            <person name="Thoen E."/>
            <person name="Andreopoulos B."/>
            <person name="Lu D."/>
            <person name="Skrede I."/>
            <person name="Drula E."/>
            <person name="Henrissat B."/>
            <person name="Morin E."/>
            <person name="Kohler A."/>
            <person name="Barry K."/>
            <person name="LaButti K."/>
            <person name="Morin E."/>
            <person name="Salamov A."/>
            <person name="Lipzen A."/>
            <person name="Mereny Z."/>
            <person name="Hegedus B."/>
            <person name="Baldrian P."/>
            <person name="Stursova M."/>
            <person name="Weitz H."/>
            <person name="Taylor A."/>
            <person name="Grigoriev I.V."/>
            <person name="Nagy L.G."/>
            <person name="Martin F."/>
            <person name="Kauserud H."/>
        </authorList>
    </citation>
    <scope>NUCLEOTIDE SEQUENCE</scope>
    <source>
        <strain evidence="1">CBHHK188m</strain>
    </source>
</reference>
<sequence length="213" mass="24393">MAFHFGLPLHPTPLVPTTSSRLTYSGLGYRSQDYQPDVWDFRGYMGRRRQLLHSPRGLVALRSGGVIARIARDDVCLEDGLICPSDYPPDHGVCFWDGRSAESLRDEQLTDDEVDIICGVYHRDPASAGNRQITSRSWWPRPHSFAKSALNVGWWTPACEHFYQGRLQKFDDGIYRIETAHTWKEQLKLERKCQPIIEGIERCSAHILSVLRP</sequence>
<dbReference type="EMBL" id="JARJLG010000075">
    <property type="protein sequence ID" value="KAJ7752227.1"/>
    <property type="molecule type" value="Genomic_DNA"/>
</dbReference>
<protein>
    <submittedName>
        <fullName evidence="1">Uncharacterized protein</fullName>
    </submittedName>
</protein>
<gene>
    <name evidence="1" type="ORF">DFH07DRAFT_745142</name>
</gene>
<organism evidence="1 2">
    <name type="scientific">Mycena maculata</name>
    <dbReference type="NCBI Taxonomy" id="230809"/>
    <lineage>
        <taxon>Eukaryota</taxon>
        <taxon>Fungi</taxon>
        <taxon>Dikarya</taxon>
        <taxon>Basidiomycota</taxon>
        <taxon>Agaricomycotina</taxon>
        <taxon>Agaricomycetes</taxon>
        <taxon>Agaricomycetidae</taxon>
        <taxon>Agaricales</taxon>
        <taxon>Marasmiineae</taxon>
        <taxon>Mycenaceae</taxon>
        <taxon>Mycena</taxon>
    </lineage>
</organism>
<dbReference type="AlphaFoldDB" id="A0AAD7IX59"/>
<comment type="caution">
    <text evidence="1">The sequence shown here is derived from an EMBL/GenBank/DDBJ whole genome shotgun (WGS) entry which is preliminary data.</text>
</comment>
<accession>A0AAD7IX59</accession>
<name>A0AAD7IX59_9AGAR</name>